<evidence type="ECO:0000256" key="2">
    <source>
        <dbReference type="ARBA" id="ARBA00001946"/>
    </source>
</evidence>
<protein>
    <submittedName>
        <fullName evidence="10">Aminopeptidase 2</fullName>
    </submittedName>
</protein>
<comment type="cofactor">
    <cofactor evidence="3">
        <name>Zn(2+)</name>
        <dbReference type="ChEBI" id="CHEBI:29105"/>
    </cofactor>
</comment>
<dbReference type="GO" id="GO:0008237">
    <property type="term" value="F:metallopeptidase activity"/>
    <property type="evidence" value="ECO:0007669"/>
    <property type="project" value="UniProtKB-KW"/>
</dbReference>
<dbReference type="Proteomes" id="UP000051841">
    <property type="component" value="Unassembled WGS sequence"/>
</dbReference>
<dbReference type="Gene3D" id="3.40.1830.10">
    <property type="entry name" value="Thermophilic metalloprotease (M29)"/>
    <property type="match status" value="1"/>
</dbReference>
<keyword evidence="7" id="KW-0479">Metal-binding</keyword>
<name>A0A0R2HEA4_9FIRM</name>
<comment type="cofactor">
    <cofactor evidence="1">
        <name>Co(2+)</name>
        <dbReference type="ChEBI" id="CHEBI:48828"/>
    </cofactor>
</comment>
<evidence type="ECO:0000256" key="9">
    <source>
        <dbReference type="ARBA" id="ARBA00023049"/>
    </source>
</evidence>
<evidence type="ECO:0000313" key="11">
    <source>
        <dbReference type="Proteomes" id="UP000051841"/>
    </source>
</evidence>
<reference evidence="10 11" key="1">
    <citation type="journal article" date="2015" name="Genome Announc.">
        <title>Expanding the biotechnology potential of lactobacilli through comparative genomics of 213 strains and associated genera.</title>
        <authorList>
            <person name="Sun Z."/>
            <person name="Harris H.M."/>
            <person name="McCann A."/>
            <person name="Guo C."/>
            <person name="Argimon S."/>
            <person name="Zhang W."/>
            <person name="Yang X."/>
            <person name="Jeffery I.B."/>
            <person name="Cooney J.C."/>
            <person name="Kagawa T.F."/>
            <person name="Liu W."/>
            <person name="Song Y."/>
            <person name="Salvetti E."/>
            <person name="Wrobel A."/>
            <person name="Rasinkangas P."/>
            <person name="Parkhill J."/>
            <person name="Rea M.C."/>
            <person name="O'Sullivan O."/>
            <person name="Ritari J."/>
            <person name="Douillard F.P."/>
            <person name="Paul Ross R."/>
            <person name="Yang R."/>
            <person name="Briner A.E."/>
            <person name="Felis G.E."/>
            <person name="de Vos W.M."/>
            <person name="Barrangou R."/>
            <person name="Klaenhammer T.R."/>
            <person name="Caufield P.W."/>
            <person name="Cui Y."/>
            <person name="Zhang H."/>
            <person name="O'Toole P.W."/>
        </authorList>
    </citation>
    <scope>NUCLEOTIDE SEQUENCE [LARGE SCALE GENOMIC DNA]</scope>
    <source>
        <strain evidence="10 11">DSM 20405</strain>
    </source>
</reference>
<dbReference type="EMBL" id="JQBL01000004">
    <property type="protein sequence ID" value="KRN50920.1"/>
    <property type="molecule type" value="Genomic_DNA"/>
</dbReference>
<comment type="caution">
    <text evidence="10">The sequence shown here is derived from an EMBL/GenBank/DDBJ whole genome shotgun (WGS) entry which is preliminary data.</text>
</comment>
<keyword evidence="6" id="KW-0645">Protease</keyword>
<evidence type="ECO:0000313" key="10">
    <source>
        <dbReference type="EMBL" id="KRN50920.1"/>
    </source>
</evidence>
<evidence type="ECO:0000256" key="4">
    <source>
        <dbReference type="ARBA" id="ARBA00008236"/>
    </source>
</evidence>
<dbReference type="InterPro" id="IPR035097">
    <property type="entry name" value="M29_N-terminal"/>
</dbReference>
<keyword evidence="11" id="KW-1185">Reference proteome</keyword>
<dbReference type="InterPro" id="IPR000787">
    <property type="entry name" value="Peptidase_M29"/>
</dbReference>
<dbReference type="SUPFAM" id="SSF144052">
    <property type="entry name" value="Thermophilic metalloprotease-like"/>
    <property type="match status" value="1"/>
</dbReference>
<evidence type="ECO:0000256" key="8">
    <source>
        <dbReference type="ARBA" id="ARBA00022801"/>
    </source>
</evidence>
<dbReference type="RefSeq" id="WP_029070135.1">
    <property type="nucleotide sequence ID" value="NZ_JNKN01000001.1"/>
</dbReference>
<organism evidence="10 11">
    <name type="scientific">Kandleria vitulina DSM 20405</name>
    <dbReference type="NCBI Taxonomy" id="1410657"/>
    <lineage>
        <taxon>Bacteria</taxon>
        <taxon>Bacillati</taxon>
        <taxon>Bacillota</taxon>
        <taxon>Erysipelotrichia</taxon>
        <taxon>Erysipelotrichales</taxon>
        <taxon>Coprobacillaceae</taxon>
        <taxon>Kandleria</taxon>
    </lineage>
</organism>
<dbReference type="PANTHER" id="PTHR34448">
    <property type="entry name" value="AMINOPEPTIDASE"/>
    <property type="match status" value="1"/>
</dbReference>
<dbReference type="PATRIC" id="fig|1410657.5.peg.1463"/>
<evidence type="ECO:0000256" key="6">
    <source>
        <dbReference type="ARBA" id="ARBA00022670"/>
    </source>
</evidence>
<dbReference type="InterPro" id="IPR052170">
    <property type="entry name" value="M29_Exopeptidase"/>
</dbReference>
<evidence type="ECO:0000256" key="3">
    <source>
        <dbReference type="ARBA" id="ARBA00001947"/>
    </source>
</evidence>
<keyword evidence="8" id="KW-0378">Hydrolase</keyword>
<evidence type="ECO:0000256" key="7">
    <source>
        <dbReference type="ARBA" id="ARBA00022723"/>
    </source>
</evidence>
<dbReference type="AlphaFoldDB" id="A0A0R2HEA4"/>
<dbReference type="Pfam" id="PF02073">
    <property type="entry name" value="Peptidase_M29"/>
    <property type="match status" value="1"/>
</dbReference>
<sequence length="405" mass="45810">MLKKYAQLIVRQGVNLQKGQDLVISADVECAPLVKEIAKEAYKAGARDVIPDYSDETLTRLRYENNEVDYFKEVPDYIKHLRNDYALKHAAIVTITSANPELLKGIDPQKVMARSVAMHTECNVFYDHLDRMIDRWCIVGAPSLKWANKVFPDMSDEEAMEALWNAIYHVTYVDTEDPIATWDKHRQSFEERVKILNEMKIKTLHYTNDLGTDLYVSMNKGYLFAGGGSYTTDGVYSFPNMPTEEIFSSPDYLKTEGIVYASMPLNYNGSLVEDFYIRFKDGRAVEYDAKSGRDTLASIIESDEGAHYLGEVALVPYDSPIRETGILFYNTLFDENAACHLALGKGFSECIEGGYDMNFDQLKEKGVNNSVTHVDFMIGTKDLSITAITEDGEEKPIFINGCFAF</sequence>
<dbReference type="PANTHER" id="PTHR34448:SF3">
    <property type="entry name" value="AMINOPEPTIDASE AMPS"/>
    <property type="match status" value="1"/>
</dbReference>
<accession>A0A0R2HEA4</accession>
<dbReference type="GO" id="GO:0004177">
    <property type="term" value="F:aminopeptidase activity"/>
    <property type="evidence" value="ECO:0007669"/>
    <property type="project" value="UniProtKB-KW"/>
</dbReference>
<dbReference type="GO" id="GO:0046872">
    <property type="term" value="F:metal ion binding"/>
    <property type="evidence" value="ECO:0007669"/>
    <property type="project" value="UniProtKB-KW"/>
</dbReference>
<evidence type="ECO:0000256" key="1">
    <source>
        <dbReference type="ARBA" id="ARBA00001941"/>
    </source>
</evidence>
<dbReference type="GO" id="GO:0006508">
    <property type="term" value="P:proteolysis"/>
    <property type="evidence" value="ECO:0007669"/>
    <property type="project" value="UniProtKB-KW"/>
</dbReference>
<keyword evidence="9" id="KW-0482">Metalloprotease</keyword>
<proteinExistence type="inferred from homology"/>
<comment type="similarity">
    <text evidence="4">Belongs to the peptidase M29 family.</text>
</comment>
<keyword evidence="5 10" id="KW-0031">Aminopeptidase</keyword>
<evidence type="ECO:0000256" key="5">
    <source>
        <dbReference type="ARBA" id="ARBA00022438"/>
    </source>
</evidence>
<gene>
    <name evidence="10" type="ORF">IV49_GL001414</name>
</gene>
<comment type="cofactor">
    <cofactor evidence="2">
        <name>Mg(2+)</name>
        <dbReference type="ChEBI" id="CHEBI:18420"/>
    </cofactor>
</comment>
<dbReference type="PRINTS" id="PR00919">
    <property type="entry name" value="THERMOPTASE"/>
</dbReference>